<dbReference type="EMBL" id="KY274503">
    <property type="protein sequence ID" value="QFV24102.1"/>
    <property type="molecule type" value="Genomic_DNA"/>
</dbReference>
<name>A0A5P9S6B2_9BETA</name>
<proteinExistence type="predicted"/>
<sequence length="82" mass="9508">MIYKKVHDEQKSLFFHKFKCQWVPRLGSFLPKRVRTLKIANGATAASVFHQKVKGQWVPRLGSFLPKRVRTLKIAGENLKNC</sequence>
<organism evidence="1">
    <name type="scientific">Human betaherpesvirus 6</name>
    <dbReference type="NCBI Taxonomy" id="10368"/>
    <lineage>
        <taxon>Viruses</taxon>
        <taxon>Duplodnaviria</taxon>
        <taxon>Heunggongvirae</taxon>
        <taxon>Peploviricota</taxon>
        <taxon>Herviviricetes</taxon>
        <taxon>Herpesvirales</taxon>
        <taxon>Orthoherpesviridae</taxon>
        <taxon>Betaherpesvirinae</taxon>
        <taxon>Roseolovirus</taxon>
    </lineage>
</organism>
<evidence type="ECO:0000313" key="1">
    <source>
        <dbReference type="EMBL" id="QFV24102.1"/>
    </source>
</evidence>
<reference evidence="1" key="1">
    <citation type="journal article" date="2018" name="BMC Genomics">
        <title>Comparative genomic, transcriptomic, and proteomic reannotation of human herpesvirus 6.</title>
        <authorList>
            <person name="Greninger A.L."/>
            <person name="Knudsen G.M."/>
            <person name="Roychoudhury P."/>
            <person name="Hanson D.J."/>
            <person name="Sedlak R.H."/>
            <person name="Xie H."/>
            <person name="Guan J."/>
            <person name="Nguyen T."/>
            <person name="Peddu V."/>
            <person name="Boeckh M."/>
            <person name="Huang M.L."/>
            <person name="Cook L."/>
            <person name="Depledge D.P."/>
            <person name="Zerr D.M."/>
            <person name="Koelle D.M."/>
            <person name="Gantt S."/>
            <person name="Yoshikawa T."/>
            <person name="Caserta M."/>
            <person name="Hill J.A."/>
            <person name="Jerome K.R."/>
        </authorList>
    </citation>
    <scope>NUCLEOTIDE SEQUENCE</scope>
    <source>
        <strain evidence="1">Japan-b9</strain>
    </source>
</reference>
<protein>
    <recommendedName>
        <fullName evidence="2">B8</fullName>
    </recommendedName>
</protein>
<evidence type="ECO:0008006" key="2">
    <source>
        <dbReference type="Google" id="ProtNLM"/>
    </source>
</evidence>
<accession>A0A5P9S6B2</accession>